<dbReference type="InterPro" id="IPR026487">
    <property type="entry name" value="CHP04141"/>
</dbReference>
<gene>
    <name evidence="1" type="ORF">DK182_07650</name>
</gene>
<reference evidence="1 2" key="1">
    <citation type="submission" date="2018-05" db="EMBL/GenBank/DDBJ databases">
        <title>Complete genome sequences of Streptococcus sobrinus.</title>
        <authorList>
            <person name="Sales M."/>
            <person name="Jensen P.A."/>
        </authorList>
    </citation>
    <scope>NUCLEOTIDE SEQUENCE [LARGE SCALE GENOMIC DNA]</scope>
    <source>
        <strain evidence="1 2">SL1</strain>
    </source>
</reference>
<evidence type="ECO:0000313" key="2">
    <source>
        <dbReference type="Proteomes" id="UP000245369"/>
    </source>
</evidence>
<dbReference type="GeneID" id="93924379"/>
<proteinExistence type="predicted"/>
<dbReference type="RefSeq" id="WP_002963277.1">
    <property type="nucleotide sequence ID" value="NZ_CP029490.1"/>
</dbReference>
<organism evidence="1 2">
    <name type="scientific">Streptococcus sobrinus</name>
    <dbReference type="NCBI Taxonomy" id="1310"/>
    <lineage>
        <taxon>Bacteria</taxon>
        <taxon>Bacillati</taxon>
        <taxon>Bacillota</taxon>
        <taxon>Bacilli</taxon>
        <taxon>Lactobacillales</taxon>
        <taxon>Streptococcaceae</taxon>
        <taxon>Streptococcus</taxon>
    </lineage>
</organism>
<name>A0ABN5LPM5_9STRE</name>
<keyword evidence="2" id="KW-1185">Reference proteome</keyword>
<dbReference type="NCBIfam" id="TIGR04141">
    <property type="entry name" value="TIGR04141 family sporadically distributed protein"/>
    <property type="match status" value="1"/>
</dbReference>
<evidence type="ECO:0000313" key="1">
    <source>
        <dbReference type="EMBL" id="AWN21225.1"/>
    </source>
</evidence>
<sequence length="154" mass="17922">MLKVAKFKKFSIVLHNKDSFEACLKDEFEDSNYHEFDTEKFESIDEGRIYISETVENSVEWIDELNTYTSDSLKKDEYKNRSNKAVLMLKFSDKIFSFIYGYGRTMLKDSTIKKNFGLRTAINLISEESIKSVNTLNISSDFIDTQRQAFGSVK</sequence>
<dbReference type="Proteomes" id="UP000245369">
    <property type="component" value="Chromosome"/>
</dbReference>
<dbReference type="EMBL" id="CP029490">
    <property type="protein sequence ID" value="AWN21225.1"/>
    <property type="molecule type" value="Genomic_DNA"/>
</dbReference>
<dbReference type="Pfam" id="PF19614">
    <property type="entry name" value="DUF6119"/>
    <property type="match status" value="1"/>
</dbReference>
<protein>
    <submittedName>
        <fullName evidence="1">Uncharacterized protein</fullName>
    </submittedName>
</protein>
<accession>A0ABN5LPM5</accession>